<feature type="active site" evidence="11 12">
    <location>
        <position position="180"/>
    </location>
</feature>
<name>A0A0D8FUL6_9ACTN</name>
<dbReference type="PROSITE" id="PS51273">
    <property type="entry name" value="GATASE_TYPE_1"/>
    <property type="match status" value="1"/>
</dbReference>
<keyword evidence="6 11" id="KW-0368">Histidine biosynthesis</keyword>
<dbReference type="UniPathway" id="UPA00031">
    <property type="reaction ID" value="UER00010"/>
</dbReference>
<dbReference type="Proteomes" id="UP000032336">
    <property type="component" value="Unassembled WGS sequence"/>
</dbReference>
<evidence type="ECO:0000256" key="12">
    <source>
        <dbReference type="PIRSR" id="PIRSR000495-1"/>
    </source>
</evidence>
<gene>
    <name evidence="11 14" type="primary">hisH</name>
    <name evidence="14" type="ORF">FEAC_23410</name>
</gene>
<evidence type="ECO:0000313" key="14">
    <source>
        <dbReference type="EMBL" id="KJE75947.1"/>
    </source>
</evidence>
<comment type="function">
    <text evidence="8 11">IGPS catalyzes the conversion of PRFAR and glutamine to IGP, AICAR and glutamate. The HisH subunit catalyzes the hydrolysis of glutamine to glutamate and ammonia as part of the synthesis of IGP and AICAR. The resulting ammonia molecule is channeled to the active site of HisF.</text>
</comment>
<organism evidence="14 15">
    <name type="scientific">Ferrimicrobium acidiphilum DSM 19497</name>
    <dbReference type="NCBI Taxonomy" id="1121877"/>
    <lineage>
        <taxon>Bacteria</taxon>
        <taxon>Bacillati</taxon>
        <taxon>Actinomycetota</taxon>
        <taxon>Acidimicrobiia</taxon>
        <taxon>Acidimicrobiales</taxon>
        <taxon>Acidimicrobiaceae</taxon>
        <taxon>Ferrimicrobium</taxon>
    </lineage>
</organism>
<dbReference type="AlphaFoldDB" id="A0A0D8FUL6"/>
<dbReference type="HAMAP" id="MF_00278">
    <property type="entry name" value="HisH"/>
    <property type="match status" value="1"/>
</dbReference>
<dbReference type="PIRSF" id="PIRSF000495">
    <property type="entry name" value="Amidotransf_hisH"/>
    <property type="match status" value="1"/>
</dbReference>
<dbReference type="GO" id="GO:0004359">
    <property type="term" value="F:glutaminase activity"/>
    <property type="evidence" value="ECO:0007669"/>
    <property type="project" value="UniProtKB-EC"/>
</dbReference>
<dbReference type="OrthoDB" id="9807137at2"/>
<feature type="active site" evidence="11 12">
    <location>
        <position position="182"/>
    </location>
</feature>
<keyword evidence="4 11" id="KW-0378">Hydrolase</keyword>
<comment type="caution">
    <text evidence="14">The sequence shown here is derived from an EMBL/GenBank/DDBJ whole genome shotgun (WGS) entry which is preliminary data.</text>
</comment>
<dbReference type="GO" id="GO:0005737">
    <property type="term" value="C:cytoplasm"/>
    <property type="evidence" value="ECO:0007669"/>
    <property type="project" value="UniProtKB-SubCell"/>
</dbReference>
<dbReference type="InterPro" id="IPR017926">
    <property type="entry name" value="GATASE"/>
</dbReference>
<comment type="pathway">
    <text evidence="1 11">Amino-acid biosynthesis; L-histidine biosynthesis; L-histidine from 5-phospho-alpha-D-ribose 1-diphosphate: step 5/9.</text>
</comment>
<dbReference type="InterPro" id="IPR029062">
    <property type="entry name" value="Class_I_gatase-like"/>
</dbReference>
<evidence type="ECO:0000256" key="6">
    <source>
        <dbReference type="ARBA" id="ARBA00023102"/>
    </source>
</evidence>
<keyword evidence="14" id="KW-0808">Transferase</keyword>
<keyword evidence="5 11" id="KW-0315">Glutamine amidotransferase</keyword>
<comment type="subcellular location">
    <subcellularLocation>
        <location evidence="11">Cytoplasm</location>
    </subcellularLocation>
</comment>
<dbReference type="SUPFAM" id="SSF52317">
    <property type="entry name" value="Class I glutamine amidotransferase-like"/>
    <property type="match status" value="1"/>
</dbReference>
<evidence type="ECO:0000256" key="4">
    <source>
        <dbReference type="ARBA" id="ARBA00022801"/>
    </source>
</evidence>
<evidence type="ECO:0000256" key="9">
    <source>
        <dbReference type="ARBA" id="ARBA00047838"/>
    </source>
</evidence>
<dbReference type="RefSeq" id="WP_035390244.1">
    <property type="nucleotide sequence ID" value="NZ_JQKF01000021.1"/>
</dbReference>
<dbReference type="STRING" id="1121877.FEAC_23410"/>
<keyword evidence="11" id="KW-0963">Cytoplasm</keyword>
<evidence type="ECO:0000256" key="11">
    <source>
        <dbReference type="HAMAP-Rule" id="MF_00278"/>
    </source>
</evidence>
<dbReference type="PANTHER" id="PTHR42701">
    <property type="entry name" value="IMIDAZOLE GLYCEROL PHOSPHATE SYNTHASE SUBUNIT HISH"/>
    <property type="match status" value="1"/>
</dbReference>
<comment type="catalytic activity">
    <reaction evidence="10 11">
        <text>L-glutamine + H2O = L-glutamate + NH4(+)</text>
        <dbReference type="Rhea" id="RHEA:15889"/>
        <dbReference type="ChEBI" id="CHEBI:15377"/>
        <dbReference type="ChEBI" id="CHEBI:28938"/>
        <dbReference type="ChEBI" id="CHEBI:29985"/>
        <dbReference type="ChEBI" id="CHEBI:58359"/>
        <dbReference type="EC" id="3.5.1.2"/>
    </reaction>
</comment>
<evidence type="ECO:0000256" key="2">
    <source>
        <dbReference type="ARBA" id="ARBA00011152"/>
    </source>
</evidence>
<comment type="subunit">
    <text evidence="2 11">Heterodimer of HisH and HisF.</text>
</comment>
<dbReference type="Pfam" id="PF00117">
    <property type="entry name" value="GATase"/>
    <property type="match status" value="1"/>
</dbReference>
<dbReference type="GO" id="GO:0016829">
    <property type="term" value="F:lyase activity"/>
    <property type="evidence" value="ECO:0007669"/>
    <property type="project" value="UniProtKB-KW"/>
</dbReference>
<dbReference type="GO" id="GO:0000105">
    <property type="term" value="P:L-histidine biosynthetic process"/>
    <property type="evidence" value="ECO:0007669"/>
    <property type="project" value="UniProtKB-UniRule"/>
</dbReference>
<protein>
    <recommendedName>
        <fullName evidence="11">Imidazole glycerol phosphate synthase subunit HisH</fullName>
        <ecNumber evidence="11">4.3.2.10</ecNumber>
    </recommendedName>
    <alternativeName>
        <fullName evidence="11">IGP synthase glutaminase subunit</fullName>
        <ecNumber evidence="11">3.5.1.2</ecNumber>
    </alternativeName>
    <alternativeName>
        <fullName evidence="11">IGP synthase subunit HisH</fullName>
    </alternativeName>
    <alternativeName>
        <fullName evidence="11">ImGP synthase subunit HisH</fullName>
        <shortName evidence="11">IGPS subunit HisH</shortName>
    </alternativeName>
</protein>
<dbReference type="EC" id="3.5.1.2" evidence="11"/>
<keyword evidence="7 11" id="KW-0456">Lyase</keyword>
<sequence>MDVAVLDYGIGNLGSLSNALSYLGHRAILVRDPSQLDGFERAILPGVGHFGACASRLREAGFESAIIQRVQAGQWLLGICVGMQLLFEGSDESGEPGLGILPGRVERMRPDVRLPEMQWNRLIIDEPRSMMFAAVPDDPWVYFVHSFAVRESVDAVAWEDYGTRYVAAVARGSLLGVQFHPEKSAHTGLNILASALTDEADSR</sequence>
<dbReference type="EMBL" id="JXUW01000025">
    <property type="protein sequence ID" value="KJE75947.1"/>
    <property type="molecule type" value="Genomic_DNA"/>
</dbReference>
<keyword evidence="3 11" id="KW-0028">Amino-acid biosynthesis</keyword>
<dbReference type="Gene3D" id="3.40.50.880">
    <property type="match status" value="1"/>
</dbReference>
<evidence type="ECO:0000256" key="8">
    <source>
        <dbReference type="ARBA" id="ARBA00025299"/>
    </source>
</evidence>
<evidence type="ECO:0000256" key="3">
    <source>
        <dbReference type="ARBA" id="ARBA00022605"/>
    </source>
</evidence>
<dbReference type="PATRIC" id="fig|1121877.4.peg.2604"/>
<accession>A0A0D8FUL6</accession>
<reference evidence="14 15" key="1">
    <citation type="submission" date="2015-01" db="EMBL/GenBank/DDBJ databases">
        <title>Draft genome of the acidophilic iron oxidizer Ferrimicrobium acidiphilum strain T23.</title>
        <authorList>
            <person name="Poehlein A."/>
            <person name="Eisen S."/>
            <person name="Schloemann M."/>
            <person name="Johnson B.D."/>
            <person name="Daniel R."/>
            <person name="Muehling M."/>
        </authorList>
    </citation>
    <scope>NUCLEOTIDE SEQUENCE [LARGE SCALE GENOMIC DNA]</scope>
    <source>
        <strain evidence="14 15">T23</strain>
    </source>
</reference>
<comment type="catalytic activity">
    <reaction evidence="9 11">
        <text>5-[(5-phospho-1-deoxy-D-ribulos-1-ylimino)methylamino]-1-(5-phospho-beta-D-ribosyl)imidazole-4-carboxamide + L-glutamine = D-erythro-1-(imidazol-4-yl)glycerol 3-phosphate + 5-amino-1-(5-phospho-beta-D-ribosyl)imidazole-4-carboxamide + L-glutamate + H(+)</text>
        <dbReference type="Rhea" id="RHEA:24793"/>
        <dbReference type="ChEBI" id="CHEBI:15378"/>
        <dbReference type="ChEBI" id="CHEBI:29985"/>
        <dbReference type="ChEBI" id="CHEBI:58278"/>
        <dbReference type="ChEBI" id="CHEBI:58359"/>
        <dbReference type="ChEBI" id="CHEBI:58475"/>
        <dbReference type="ChEBI" id="CHEBI:58525"/>
        <dbReference type="EC" id="4.3.2.10"/>
    </reaction>
</comment>
<feature type="domain" description="Glutamine amidotransferase" evidence="13">
    <location>
        <begin position="5"/>
        <end position="187"/>
    </location>
</feature>
<evidence type="ECO:0000313" key="15">
    <source>
        <dbReference type="Proteomes" id="UP000032336"/>
    </source>
</evidence>
<dbReference type="InterPro" id="IPR010139">
    <property type="entry name" value="Imidazole-glycPsynth_HisH"/>
</dbReference>
<evidence type="ECO:0000256" key="10">
    <source>
        <dbReference type="ARBA" id="ARBA00049534"/>
    </source>
</evidence>
<keyword evidence="14" id="KW-0328">Glycosyltransferase</keyword>
<dbReference type="eggNOG" id="COG0118">
    <property type="taxonomic scope" value="Bacteria"/>
</dbReference>
<dbReference type="NCBIfam" id="TIGR01855">
    <property type="entry name" value="IMP_synth_hisH"/>
    <property type="match status" value="1"/>
</dbReference>
<evidence type="ECO:0000256" key="1">
    <source>
        <dbReference type="ARBA" id="ARBA00005091"/>
    </source>
</evidence>
<dbReference type="PANTHER" id="PTHR42701:SF1">
    <property type="entry name" value="IMIDAZOLE GLYCEROL PHOSPHATE SYNTHASE SUBUNIT HISH"/>
    <property type="match status" value="1"/>
</dbReference>
<proteinExistence type="inferred from homology"/>
<evidence type="ECO:0000256" key="5">
    <source>
        <dbReference type="ARBA" id="ARBA00022962"/>
    </source>
</evidence>
<dbReference type="CDD" id="cd01748">
    <property type="entry name" value="GATase1_IGP_Synthase"/>
    <property type="match status" value="1"/>
</dbReference>
<evidence type="ECO:0000256" key="7">
    <source>
        <dbReference type="ARBA" id="ARBA00023239"/>
    </source>
</evidence>
<feature type="active site" description="Nucleophile" evidence="11 12">
    <location>
        <position position="80"/>
    </location>
</feature>
<dbReference type="GO" id="GO:0000107">
    <property type="term" value="F:imidazoleglycerol-phosphate synthase activity"/>
    <property type="evidence" value="ECO:0007669"/>
    <property type="project" value="UniProtKB-UniRule"/>
</dbReference>
<dbReference type="GeneID" id="78373390"/>
<dbReference type="EC" id="4.3.2.10" evidence="11"/>
<evidence type="ECO:0000259" key="13">
    <source>
        <dbReference type="Pfam" id="PF00117"/>
    </source>
</evidence>
<keyword evidence="15" id="KW-1185">Reference proteome</keyword>